<keyword evidence="3" id="KW-1185">Reference proteome</keyword>
<keyword evidence="1" id="KW-1133">Transmembrane helix</keyword>
<dbReference type="RefSeq" id="WP_353289533.1">
    <property type="nucleotide sequence ID" value="NZ_BAABQM010000001.1"/>
</dbReference>
<dbReference type="EMBL" id="BAABQM010000001">
    <property type="protein sequence ID" value="GAA5414368.1"/>
    <property type="molecule type" value="Genomic_DNA"/>
</dbReference>
<name>A0ABP9U4T2_9BACT</name>
<evidence type="ECO:0000313" key="3">
    <source>
        <dbReference type="Proteomes" id="UP001449582"/>
    </source>
</evidence>
<gene>
    <name evidence="2" type="ORF">UREOM_0790</name>
</gene>
<comment type="caution">
    <text evidence="2">The sequence shown here is derived from an EMBL/GenBank/DDBJ whole genome shotgun (WGS) entry which is preliminary data.</text>
</comment>
<reference evidence="2" key="1">
    <citation type="submission" date="2024-02" db="EMBL/GenBank/DDBJ databases">
        <title>Draft genome sequence of new strains in genus Ureaplasma.</title>
        <authorList>
            <person name="Nakajima Y."/>
            <person name="Segawa T."/>
        </authorList>
    </citation>
    <scope>NUCLEOTIDE SEQUENCE [LARGE SCALE GENOMIC DNA]</scope>
    <source>
        <strain evidence="2">OM1</strain>
    </source>
</reference>
<dbReference type="Proteomes" id="UP001449582">
    <property type="component" value="Unassembled WGS sequence"/>
</dbReference>
<proteinExistence type="predicted"/>
<evidence type="ECO:0008006" key="4">
    <source>
        <dbReference type="Google" id="ProtNLM"/>
    </source>
</evidence>
<evidence type="ECO:0000256" key="1">
    <source>
        <dbReference type="SAM" id="Phobius"/>
    </source>
</evidence>
<accession>A0ABP9U4T2</accession>
<feature type="transmembrane region" description="Helical" evidence="1">
    <location>
        <begin position="529"/>
        <end position="553"/>
    </location>
</feature>
<organism evidence="2 3">
    <name type="scientific">Ureaplasma ceti</name>
    <dbReference type="NCBI Taxonomy" id="3119530"/>
    <lineage>
        <taxon>Bacteria</taxon>
        <taxon>Bacillati</taxon>
        <taxon>Mycoplasmatota</taxon>
        <taxon>Mycoplasmoidales</taxon>
        <taxon>Mycoplasmoidaceae</taxon>
        <taxon>Ureaplasma</taxon>
    </lineage>
</organism>
<keyword evidence="1" id="KW-0472">Membrane</keyword>
<evidence type="ECO:0000313" key="2">
    <source>
        <dbReference type="EMBL" id="GAA5414368.1"/>
    </source>
</evidence>
<sequence>MLELQTNHNLELQTLMQACNQVLQDTSLKTSCNFSFYIKKVQMRRFAFDRNNEEIQEVVQQALTEFNSKAHNSSNLQNNNILFTPDIKVLDINNNLYNKANTADKSRYNLELDLSQSNTLKKLFKTVEITVNYNDEVKQLYGSFIWTNYTANKSYFGYIDSQYIYYFINNFIETYLSPFSYFHLLTKFNKDKQNYYNYIKNIFITNFTTSIGAHNLEASLHDLDVNDLFKELVTLYLYQCSLVQSLSNYFKTKDYNKNVKTKTLNNFKELHELSSLVTYLMYFDFTKEFQKRNHSQKYEEKYFFNLGFKDVYLAAPVNNLHFNTQEVKEILKPYFVKNNPLQFFFLMYLINPGLFGLYDDSCIFASLDHVKQSFLAFVKNSQTSDNEFTTKKFNELIFETNFNYLALINKLNVLIINESTQQNVEALSSFKWVQGFVASINLQKNVLQRQTAYLKQRYIKKKFFFYREAVDDVHVISLTNMQEVYSSEWTRKTVARFYDNLDLNHQLLDLTDDIKFSDEFYKREFQRDVIIFGIFVATLIAFVDFGNTTWTVLSCSQTDLGMNLPGGAQSAINPDAANSCIGLLVMLMAFNGVILIMACSYLVYAWRKFKKMGKKERVTL</sequence>
<keyword evidence="1" id="KW-0812">Transmembrane</keyword>
<feature type="transmembrane region" description="Helical" evidence="1">
    <location>
        <begin position="581"/>
        <end position="606"/>
    </location>
</feature>
<protein>
    <recommendedName>
        <fullName evidence="4">Transmembrane protein</fullName>
    </recommendedName>
</protein>